<dbReference type="Proteomes" id="UP000314985">
    <property type="component" value="Chromosome 14"/>
</dbReference>
<reference evidence="2 3" key="1">
    <citation type="submission" date="2017-08" db="EMBL/GenBank/DDBJ databases">
        <title>USMARCv1.0.</title>
        <authorList>
            <person name="Hannum G.I."/>
            <person name="Koren S."/>
            <person name="Schroeder S.G."/>
            <person name="Chin S.C."/>
            <person name="Nonneman D.J."/>
            <person name="Becker S.A."/>
            <person name="Rosen B.D."/>
            <person name="Bickhart D.M."/>
            <person name="Putnam N.H."/>
            <person name="Green R.E."/>
            <person name="Tuggle C.K."/>
            <person name="Liu H."/>
            <person name="Rohrer G.A."/>
            <person name="Warr A."/>
            <person name="Hall R."/>
            <person name="Kim K."/>
            <person name="Hume D.A."/>
            <person name="Talbot R."/>
            <person name="Chow W."/>
            <person name="Howe K."/>
            <person name="Schwartz A.S."/>
            <person name="Watson M."/>
            <person name="Archibald A.L."/>
            <person name="Phillippy A.M."/>
            <person name="Smith T.P.L."/>
        </authorList>
    </citation>
    <scope>NUCLEOTIDE SEQUENCE [LARGE SCALE GENOMIC DNA]</scope>
</reference>
<proteinExistence type="predicted"/>
<evidence type="ECO:0000313" key="3">
    <source>
        <dbReference type="Proteomes" id="UP000314985"/>
    </source>
</evidence>
<organism evidence="2 3">
    <name type="scientific">Sus scrofa</name>
    <name type="common">Pig</name>
    <dbReference type="NCBI Taxonomy" id="9823"/>
    <lineage>
        <taxon>Eukaryota</taxon>
        <taxon>Metazoa</taxon>
        <taxon>Chordata</taxon>
        <taxon>Craniata</taxon>
        <taxon>Vertebrata</taxon>
        <taxon>Euteleostomi</taxon>
        <taxon>Mammalia</taxon>
        <taxon>Eutheria</taxon>
        <taxon>Laurasiatheria</taxon>
        <taxon>Artiodactyla</taxon>
        <taxon>Suina</taxon>
        <taxon>Suidae</taxon>
        <taxon>Sus</taxon>
    </lineage>
</organism>
<reference evidence="2" key="2">
    <citation type="submission" date="2025-05" db="UniProtKB">
        <authorList>
            <consortium name="Ensembl"/>
        </authorList>
    </citation>
    <scope>IDENTIFICATION</scope>
</reference>
<protein>
    <submittedName>
        <fullName evidence="2">Uncharacterized protein</fullName>
    </submittedName>
</protein>
<dbReference type="Ensembl" id="ENSSSCT00050081231.1">
    <property type="protein sequence ID" value="ENSSSCP00050034863.1"/>
    <property type="gene ID" value="ENSSSCG00050059635.1"/>
</dbReference>
<dbReference type="AlphaFoldDB" id="A0A4X1ULU1"/>
<accession>A0A4X1ULU1</accession>
<name>A0A4X1ULU1_PIG</name>
<dbReference type="Proteomes" id="UP000694571">
    <property type="component" value="Unplaced"/>
</dbReference>
<evidence type="ECO:0000313" key="2">
    <source>
        <dbReference type="Ensembl" id="ENSSSCP00070031035.1"/>
    </source>
</evidence>
<evidence type="ECO:0000256" key="1">
    <source>
        <dbReference type="SAM" id="MobiDB-lite"/>
    </source>
</evidence>
<feature type="region of interest" description="Disordered" evidence="1">
    <location>
        <begin position="1"/>
        <end position="22"/>
    </location>
</feature>
<sequence length="50" mass="5173">MLLNPSEEPKKNLAGLPAASGQGGVAELGQIAVEFLRRSANIEGGENKPL</sequence>
<dbReference type="Ensembl" id="ENSSSCT00070037111.1">
    <property type="protein sequence ID" value="ENSSSCP00070031035.1"/>
    <property type="gene ID" value="ENSSSCG00070018810.1"/>
</dbReference>